<feature type="domain" description="Protein kinase" evidence="9">
    <location>
        <begin position="305"/>
        <end position="582"/>
    </location>
</feature>
<dbReference type="PROSITE" id="PS00107">
    <property type="entry name" value="PROTEIN_KINASE_ATP"/>
    <property type="match status" value="1"/>
</dbReference>
<feature type="region of interest" description="Disordered" evidence="7">
    <location>
        <begin position="241"/>
        <end position="274"/>
    </location>
</feature>
<dbReference type="InterPro" id="IPR046958">
    <property type="entry name" value="RBK1/2/STUNTED"/>
</dbReference>
<accession>A0A803N4H5</accession>
<keyword evidence="11" id="KW-1185">Reference proteome</keyword>
<dbReference type="InterPro" id="IPR000719">
    <property type="entry name" value="Prot_kinase_dom"/>
</dbReference>
<dbReference type="Gene3D" id="1.10.510.10">
    <property type="entry name" value="Transferase(Phosphotransferase) domain 1"/>
    <property type="match status" value="1"/>
</dbReference>
<dbReference type="Proteomes" id="UP000596660">
    <property type="component" value="Unplaced"/>
</dbReference>
<evidence type="ECO:0000256" key="6">
    <source>
        <dbReference type="PROSITE-ProRule" id="PRU10141"/>
    </source>
</evidence>
<keyword evidence="2" id="KW-0808">Transferase</keyword>
<dbReference type="CDD" id="cd00293">
    <property type="entry name" value="USP-like"/>
    <property type="match status" value="1"/>
</dbReference>
<keyword evidence="8" id="KW-0732">Signal</keyword>
<dbReference type="AlphaFoldDB" id="A0A803N4H5"/>
<feature type="compositionally biased region" description="Polar residues" evidence="7">
    <location>
        <begin position="256"/>
        <end position="266"/>
    </location>
</feature>
<evidence type="ECO:0000256" key="4">
    <source>
        <dbReference type="ARBA" id="ARBA00022777"/>
    </source>
</evidence>
<dbReference type="EnsemblPlants" id="AUR62040291-RA">
    <property type="protein sequence ID" value="AUR62040291-RA:cds"/>
    <property type="gene ID" value="AUR62040291"/>
</dbReference>
<dbReference type="FunFam" id="1.10.510.10:FF:000412">
    <property type="entry name" value="Probable receptor-like serine/threonine-protein kinase At5g57670"/>
    <property type="match status" value="1"/>
</dbReference>
<organism evidence="10 11">
    <name type="scientific">Chenopodium quinoa</name>
    <name type="common">Quinoa</name>
    <dbReference type="NCBI Taxonomy" id="63459"/>
    <lineage>
        <taxon>Eukaryota</taxon>
        <taxon>Viridiplantae</taxon>
        <taxon>Streptophyta</taxon>
        <taxon>Embryophyta</taxon>
        <taxon>Tracheophyta</taxon>
        <taxon>Spermatophyta</taxon>
        <taxon>Magnoliopsida</taxon>
        <taxon>eudicotyledons</taxon>
        <taxon>Gunneridae</taxon>
        <taxon>Pentapetalae</taxon>
        <taxon>Caryophyllales</taxon>
        <taxon>Chenopodiaceae</taxon>
        <taxon>Chenopodioideae</taxon>
        <taxon>Atripliceae</taxon>
        <taxon>Chenopodium</taxon>
    </lineage>
</organism>
<evidence type="ECO:0000256" key="5">
    <source>
        <dbReference type="ARBA" id="ARBA00022840"/>
    </source>
</evidence>
<reference evidence="10" key="2">
    <citation type="submission" date="2021-03" db="UniProtKB">
        <authorList>
            <consortium name="EnsemblPlants"/>
        </authorList>
    </citation>
    <scope>IDENTIFICATION</scope>
</reference>
<dbReference type="OMA" id="EVANYCY"/>
<keyword evidence="5 6" id="KW-0067">ATP-binding</keyword>
<dbReference type="PANTHER" id="PTHR47987:SF3">
    <property type="entry name" value="OS08G0249100 PROTEIN"/>
    <property type="match status" value="1"/>
</dbReference>
<name>A0A803N4H5_CHEQI</name>
<dbReference type="PROSITE" id="PS00108">
    <property type="entry name" value="PROTEIN_KINASE_ST"/>
    <property type="match status" value="1"/>
</dbReference>
<evidence type="ECO:0000256" key="2">
    <source>
        <dbReference type="ARBA" id="ARBA00022679"/>
    </source>
</evidence>
<feature type="binding site" evidence="6">
    <location>
        <position position="333"/>
    </location>
    <ligand>
        <name>ATP</name>
        <dbReference type="ChEBI" id="CHEBI:30616"/>
    </ligand>
</feature>
<dbReference type="InterPro" id="IPR008271">
    <property type="entry name" value="Ser/Thr_kinase_AS"/>
</dbReference>
<dbReference type="PROSITE" id="PS50011">
    <property type="entry name" value="PROTEIN_KINASE_DOM"/>
    <property type="match status" value="1"/>
</dbReference>
<sequence>MLGLIAFALLILACSYWKLSGYLDAGEDSGEFAGDEKLKENNVTMTAIPSSVLVIMAGEAKPTFLAMPATPATVIVATSLEFDDAKDLLSWAINILSHPNDTIIALHVIVGKEPKKLVPKSRDYRRFRRAKSFVLSVMGEFAETCQCKQVYLEARVVYSSSIGSGLIDEAKRTTAEFLVLKGSKLEPKRTTGEISKHCMKYAPKGCSIITIGQLEKEATLDSSSILKEGTLEEKSPRTVLNGVEGESAPSTEDDNSTSFFLKNTSSGRRRNNEKCSIGVGGVEKLPKPSLKYFSYDEISQATKDFHPDNMIGQGGYSEVYRGDMQDGKSIAIKRLAKDNTNPHKEKEFLIELGIITQVSHPNTASLIGYCIENGLYLIFPFSSNGNLFDALHDDERKSLEWAVRYKIAIGIAKGLHYLHKCCKHRIIHRDIKASNVLLGPDYEPQITDFGLAKWVPSNKSSYQNAFLPIEGTFGYLAPEYFLHGIVDEKTDVFAFGILLLEIITGRRPIDSSTQSLLLWAMPLMENGKISELVDTRLEGEYDQDQLHKILLTASCCVRHSSTWRPSMNEVLELLSEGQNSEIARIWGVQKSSSDEIDDYSMIFGYNVPIDKELEKAIAELEI</sequence>
<evidence type="ECO:0000256" key="3">
    <source>
        <dbReference type="ARBA" id="ARBA00022741"/>
    </source>
</evidence>
<dbReference type="InterPro" id="IPR001245">
    <property type="entry name" value="Ser-Thr/Tyr_kinase_cat_dom"/>
</dbReference>
<reference evidence="10" key="1">
    <citation type="journal article" date="2017" name="Nature">
        <title>The genome of Chenopodium quinoa.</title>
        <authorList>
            <person name="Jarvis D.E."/>
            <person name="Ho Y.S."/>
            <person name="Lightfoot D.J."/>
            <person name="Schmoeckel S.M."/>
            <person name="Li B."/>
            <person name="Borm T.J.A."/>
            <person name="Ohyanagi H."/>
            <person name="Mineta K."/>
            <person name="Michell C.T."/>
            <person name="Saber N."/>
            <person name="Kharbatia N.M."/>
            <person name="Rupper R.R."/>
            <person name="Sharp A.R."/>
            <person name="Dally N."/>
            <person name="Boughton B.A."/>
            <person name="Woo Y.H."/>
            <person name="Gao G."/>
            <person name="Schijlen E.G.W.M."/>
            <person name="Guo X."/>
            <person name="Momin A.A."/>
            <person name="Negrao S."/>
            <person name="Al-Babili S."/>
            <person name="Gehring C."/>
            <person name="Roessner U."/>
            <person name="Jung C."/>
            <person name="Murphy K."/>
            <person name="Arold S.T."/>
            <person name="Gojobori T."/>
            <person name="van der Linden C.G."/>
            <person name="van Loo E.N."/>
            <person name="Jellen E.N."/>
            <person name="Maughan P.J."/>
            <person name="Tester M."/>
        </authorList>
    </citation>
    <scope>NUCLEOTIDE SEQUENCE [LARGE SCALE GENOMIC DNA]</scope>
    <source>
        <strain evidence="10">cv. PI 614886</strain>
    </source>
</reference>
<dbReference type="SMART" id="SM00220">
    <property type="entry name" value="S_TKc"/>
    <property type="match status" value="1"/>
</dbReference>
<dbReference type="GO" id="GO:0004674">
    <property type="term" value="F:protein serine/threonine kinase activity"/>
    <property type="evidence" value="ECO:0007669"/>
    <property type="project" value="UniProtKB-KW"/>
</dbReference>
<dbReference type="Gene3D" id="3.40.50.620">
    <property type="entry name" value="HUPs"/>
    <property type="match status" value="1"/>
</dbReference>
<dbReference type="InterPro" id="IPR011009">
    <property type="entry name" value="Kinase-like_dom_sf"/>
</dbReference>
<evidence type="ECO:0000256" key="1">
    <source>
        <dbReference type="ARBA" id="ARBA00022527"/>
    </source>
</evidence>
<evidence type="ECO:0000313" key="11">
    <source>
        <dbReference type="Proteomes" id="UP000596660"/>
    </source>
</evidence>
<evidence type="ECO:0000256" key="8">
    <source>
        <dbReference type="SAM" id="SignalP"/>
    </source>
</evidence>
<dbReference type="SUPFAM" id="SSF52402">
    <property type="entry name" value="Adenine nucleotide alpha hydrolases-like"/>
    <property type="match status" value="1"/>
</dbReference>
<dbReference type="InterPro" id="IPR014729">
    <property type="entry name" value="Rossmann-like_a/b/a_fold"/>
</dbReference>
<dbReference type="Gene3D" id="3.30.200.20">
    <property type="entry name" value="Phosphorylase Kinase, domain 1"/>
    <property type="match status" value="1"/>
</dbReference>
<feature type="signal peptide" evidence="8">
    <location>
        <begin position="1"/>
        <end position="21"/>
    </location>
</feature>
<keyword evidence="1" id="KW-0723">Serine/threonine-protein kinase</keyword>
<feature type="chain" id="PRO_5030922915" description="Protein kinase domain-containing protein" evidence="8">
    <location>
        <begin position="22"/>
        <end position="622"/>
    </location>
</feature>
<keyword evidence="4" id="KW-0418">Kinase</keyword>
<evidence type="ECO:0000256" key="7">
    <source>
        <dbReference type="SAM" id="MobiDB-lite"/>
    </source>
</evidence>
<keyword evidence="3 6" id="KW-0547">Nucleotide-binding</keyword>
<protein>
    <recommendedName>
        <fullName evidence="9">Protein kinase domain-containing protein</fullName>
    </recommendedName>
</protein>
<evidence type="ECO:0000259" key="9">
    <source>
        <dbReference type="PROSITE" id="PS50011"/>
    </source>
</evidence>
<dbReference type="GO" id="GO:0005524">
    <property type="term" value="F:ATP binding"/>
    <property type="evidence" value="ECO:0007669"/>
    <property type="project" value="UniProtKB-UniRule"/>
</dbReference>
<dbReference type="InterPro" id="IPR017441">
    <property type="entry name" value="Protein_kinase_ATP_BS"/>
</dbReference>
<dbReference type="Gramene" id="AUR62040291-RA">
    <property type="protein sequence ID" value="AUR62040291-RA:cds"/>
    <property type="gene ID" value="AUR62040291"/>
</dbReference>
<dbReference type="SUPFAM" id="SSF56112">
    <property type="entry name" value="Protein kinase-like (PK-like)"/>
    <property type="match status" value="1"/>
</dbReference>
<evidence type="ECO:0000313" key="10">
    <source>
        <dbReference type="EnsemblPlants" id="AUR62040291-RA:cds"/>
    </source>
</evidence>
<dbReference type="PANTHER" id="PTHR47987">
    <property type="entry name" value="OS08G0249100 PROTEIN"/>
    <property type="match status" value="1"/>
</dbReference>
<dbReference type="Pfam" id="PF07714">
    <property type="entry name" value="PK_Tyr_Ser-Thr"/>
    <property type="match status" value="1"/>
</dbReference>
<proteinExistence type="predicted"/>